<keyword evidence="1" id="KW-0472">Membrane</keyword>
<evidence type="ECO:0000313" key="3">
    <source>
        <dbReference type="Proteomes" id="UP000474567"/>
    </source>
</evidence>
<dbReference type="RefSeq" id="WP_173966424.1">
    <property type="nucleotide sequence ID" value="NZ_CADCST010000085.1"/>
</dbReference>
<accession>A0ABM8KJ57</accession>
<dbReference type="EMBL" id="CADCST010000085">
    <property type="protein sequence ID" value="CAA9198929.1"/>
    <property type="molecule type" value="Genomic_DNA"/>
</dbReference>
<proteinExistence type="predicted"/>
<keyword evidence="3" id="KW-1185">Reference proteome</keyword>
<feature type="transmembrane region" description="Helical" evidence="1">
    <location>
        <begin position="218"/>
        <end position="237"/>
    </location>
</feature>
<evidence type="ECO:0000313" key="2">
    <source>
        <dbReference type="EMBL" id="CAA9198929.1"/>
    </source>
</evidence>
<comment type="caution">
    <text evidence="2">The sequence shown here is derived from an EMBL/GenBank/DDBJ whole genome shotgun (WGS) entry which is preliminary data.</text>
</comment>
<keyword evidence="1" id="KW-1133">Transmembrane helix</keyword>
<evidence type="ECO:0000256" key="1">
    <source>
        <dbReference type="SAM" id="Phobius"/>
    </source>
</evidence>
<sequence length="337" mass="39204">MPNNTFEDYKKAVKKKYEIEKNGDNFVYLSGPTRAKLRNLCWELFQQQNRNQDDLNVFSSLLGLAFDVNKKNRFEEQIDKFRPIENFFKGKTDPANLEAINMAAILVDFKARPFTKFRIQELFEEEDPIEDEDRIEDEDSIENEEKIEVLNPQKELSEGSVILNKFLDRKEREKVNGTEEINGIEVIKPQINSFVNLSTKKSTKESTRFIFTERIQRTIIGIVGILCLIGLITYFAFPDKECMQWSGDHYEMVDCDLKIQGFAKSANIEIIDPTLVNLKKIKVCDTTTYFDKNGVAIIWYAKTANGVEFFDAHGRHPENNSPLRPVTHYILNKYVKR</sequence>
<organism evidence="2 3">
    <name type="scientific">Flavobacterium collinsii</name>
    <dbReference type="NCBI Taxonomy" id="1114861"/>
    <lineage>
        <taxon>Bacteria</taxon>
        <taxon>Pseudomonadati</taxon>
        <taxon>Bacteroidota</taxon>
        <taxon>Flavobacteriia</taxon>
        <taxon>Flavobacteriales</taxon>
        <taxon>Flavobacteriaceae</taxon>
        <taxon>Flavobacterium</taxon>
    </lineage>
</organism>
<protein>
    <submittedName>
        <fullName evidence="2">Uncharacterized protein</fullName>
    </submittedName>
</protein>
<gene>
    <name evidence="2" type="ORF">FLACOL7796_02468</name>
</gene>
<keyword evidence="1" id="KW-0812">Transmembrane</keyword>
<name>A0ABM8KJ57_9FLAO</name>
<dbReference type="Proteomes" id="UP000474567">
    <property type="component" value="Unassembled WGS sequence"/>
</dbReference>
<reference evidence="2 3" key="1">
    <citation type="submission" date="2020-02" db="EMBL/GenBank/DDBJ databases">
        <authorList>
            <person name="Criscuolo A."/>
        </authorList>
    </citation>
    <scope>NUCLEOTIDE SEQUENCE [LARGE SCALE GENOMIC DNA]</scope>
    <source>
        <strain evidence="2">CECT7796</strain>
    </source>
</reference>